<dbReference type="AlphaFoldDB" id="A0A0N5ATN4"/>
<evidence type="ECO:0000313" key="2">
    <source>
        <dbReference type="Proteomes" id="UP000046393"/>
    </source>
</evidence>
<proteinExistence type="predicted"/>
<sequence>MENDIHLVQQLLALGDSIQELKRSRTQSGSQSSLNSSECEEEDDLCTLNKPYSYNSQTSNTDVFLDDDIDDKPATNVFFSRKHSILRIPIAPRSSNRRCSIQKITRRASEIRSSRAHHPRLGSSQEEDLKCGVPSSVRQSFTSSSARASTGSIDSGIRDTESGSLACSSPSPTFKDQKF</sequence>
<evidence type="ECO:0000256" key="1">
    <source>
        <dbReference type="SAM" id="MobiDB-lite"/>
    </source>
</evidence>
<reference evidence="3" key="1">
    <citation type="submission" date="2017-02" db="UniProtKB">
        <authorList>
            <consortium name="WormBaseParasite"/>
        </authorList>
    </citation>
    <scope>IDENTIFICATION</scope>
</reference>
<name>A0A0N5ATN4_9BILA</name>
<evidence type="ECO:0000313" key="3">
    <source>
        <dbReference type="WBParaSite" id="SMUV_0000819701-mRNA-1"/>
    </source>
</evidence>
<feature type="region of interest" description="Disordered" evidence="1">
    <location>
        <begin position="107"/>
        <end position="179"/>
    </location>
</feature>
<feature type="compositionally biased region" description="Polar residues" evidence="1">
    <location>
        <begin position="162"/>
        <end position="179"/>
    </location>
</feature>
<feature type="compositionally biased region" description="Polar residues" evidence="1">
    <location>
        <begin position="136"/>
        <end position="153"/>
    </location>
</feature>
<protein>
    <submittedName>
        <fullName evidence="3">SLAIN motif-containing protein-like</fullName>
    </submittedName>
</protein>
<organism evidence="2 3">
    <name type="scientific">Syphacia muris</name>
    <dbReference type="NCBI Taxonomy" id="451379"/>
    <lineage>
        <taxon>Eukaryota</taxon>
        <taxon>Metazoa</taxon>
        <taxon>Ecdysozoa</taxon>
        <taxon>Nematoda</taxon>
        <taxon>Chromadorea</taxon>
        <taxon>Rhabditida</taxon>
        <taxon>Spirurina</taxon>
        <taxon>Oxyuridomorpha</taxon>
        <taxon>Oxyuroidea</taxon>
        <taxon>Oxyuridae</taxon>
        <taxon>Syphacia</taxon>
    </lineage>
</organism>
<accession>A0A0N5ATN4</accession>
<keyword evidence="2" id="KW-1185">Reference proteome</keyword>
<dbReference type="Proteomes" id="UP000046393">
    <property type="component" value="Unplaced"/>
</dbReference>
<dbReference type="WBParaSite" id="SMUV_0000819701-mRNA-1">
    <property type="protein sequence ID" value="SMUV_0000819701-mRNA-1"/>
    <property type="gene ID" value="SMUV_0000819701"/>
</dbReference>